<dbReference type="InterPro" id="IPR017246">
    <property type="entry name" value="Snapin"/>
</dbReference>
<evidence type="ECO:0000313" key="5">
    <source>
        <dbReference type="EMBL" id="ACO69800.1"/>
    </source>
</evidence>
<dbReference type="KEGG" id="mis:MICPUN_102775"/>
<evidence type="ECO:0000256" key="1">
    <source>
        <dbReference type="ARBA" id="ARBA00006111"/>
    </source>
</evidence>
<name>C1FHD6_MICCC</name>
<dbReference type="Pfam" id="PF14712">
    <property type="entry name" value="Snapin_Pallidin"/>
    <property type="match status" value="1"/>
</dbReference>
<dbReference type="GO" id="GO:0031083">
    <property type="term" value="C:BLOC-1 complex"/>
    <property type="evidence" value="ECO:0007669"/>
    <property type="project" value="InterPro"/>
</dbReference>
<dbReference type="InterPro" id="IPR028119">
    <property type="entry name" value="Snapin/Pallidin/Snn1"/>
</dbReference>
<feature type="region of interest" description="Disordered" evidence="4">
    <location>
        <begin position="115"/>
        <end position="153"/>
    </location>
</feature>
<dbReference type="PANTHER" id="PTHR31305:SF2">
    <property type="entry name" value="SNARE-ASSOCIATED PROTEIN SNAPIN"/>
    <property type="match status" value="1"/>
</dbReference>
<proteinExistence type="inferred from homology"/>
<dbReference type="GeneID" id="8247103"/>
<evidence type="ECO:0000256" key="2">
    <source>
        <dbReference type="ARBA" id="ARBA00023054"/>
    </source>
</evidence>
<dbReference type="AlphaFoldDB" id="C1FHD6"/>
<reference evidence="5 6" key="1">
    <citation type="journal article" date="2009" name="Science">
        <title>Green evolution and dynamic adaptations revealed by genomes of the marine picoeukaryotes Micromonas.</title>
        <authorList>
            <person name="Worden A.Z."/>
            <person name="Lee J.H."/>
            <person name="Mock T."/>
            <person name="Rouze P."/>
            <person name="Simmons M.P."/>
            <person name="Aerts A.L."/>
            <person name="Allen A.E."/>
            <person name="Cuvelier M.L."/>
            <person name="Derelle E."/>
            <person name="Everett M.V."/>
            <person name="Foulon E."/>
            <person name="Grimwood J."/>
            <person name="Gundlach H."/>
            <person name="Henrissat B."/>
            <person name="Napoli C."/>
            <person name="McDonald S.M."/>
            <person name="Parker M.S."/>
            <person name="Rombauts S."/>
            <person name="Salamov A."/>
            <person name="Von Dassow P."/>
            <person name="Badger J.H."/>
            <person name="Coutinho P.M."/>
            <person name="Demir E."/>
            <person name="Dubchak I."/>
            <person name="Gentemann C."/>
            <person name="Eikrem W."/>
            <person name="Gready J.E."/>
            <person name="John U."/>
            <person name="Lanier W."/>
            <person name="Lindquist E.A."/>
            <person name="Lucas S."/>
            <person name="Mayer K.F."/>
            <person name="Moreau H."/>
            <person name="Not F."/>
            <person name="Otillar R."/>
            <person name="Panaud O."/>
            <person name="Pangilinan J."/>
            <person name="Paulsen I."/>
            <person name="Piegu B."/>
            <person name="Poliakov A."/>
            <person name="Robbens S."/>
            <person name="Schmutz J."/>
            <person name="Toulza E."/>
            <person name="Wyss T."/>
            <person name="Zelensky A."/>
            <person name="Zhou K."/>
            <person name="Armbrust E.V."/>
            <person name="Bhattacharya D."/>
            <person name="Goodenough U.W."/>
            <person name="Van de Peer Y."/>
            <person name="Grigoriev I.V."/>
        </authorList>
    </citation>
    <scope>NUCLEOTIDE SEQUENCE [LARGE SCALE GENOMIC DNA]</scope>
    <source>
        <strain evidence="6">RCC299 / NOUM17</strain>
    </source>
</reference>
<dbReference type="GO" id="GO:0099078">
    <property type="term" value="C:BORC complex"/>
    <property type="evidence" value="ECO:0007669"/>
    <property type="project" value="TreeGrafter"/>
</dbReference>
<protein>
    <recommendedName>
        <fullName evidence="3">Biogenesis of lysosome-related organelles complex 1 subunit 7</fullName>
    </recommendedName>
</protein>
<dbReference type="RefSeq" id="XP_002508542.1">
    <property type="nucleotide sequence ID" value="XM_002508496.1"/>
</dbReference>
<dbReference type="EMBL" id="CP001576">
    <property type="protein sequence ID" value="ACO69800.1"/>
    <property type="molecule type" value="Genomic_DNA"/>
</dbReference>
<dbReference type="Proteomes" id="UP000002009">
    <property type="component" value="Chromosome 10"/>
</dbReference>
<dbReference type="GO" id="GO:0008333">
    <property type="term" value="P:endosome to lysosome transport"/>
    <property type="evidence" value="ECO:0007669"/>
    <property type="project" value="TreeGrafter"/>
</dbReference>
<dbReference type="GO" id="GO:0006886">
    <property type="term" value="P:intracellular protein transport"/>
    <property type="evidence" value="ECO:0007669"/>
    <property type="project" value="InterPro"/>
</dbReference>
<comment type="similarity">
    <text evidence="1">Belongs to the SNAPIN family.</text>
</comment>
<sequence length="153" mass="16433">MAESGVDALSEGLQRVIAPAVRECDAAASSCATAQADLTAHVDRLAHELEVLLAAMPAEASEGHAERVRRVRARVEALGIRMADVEGRMTRLHRAAAGLRRADIAKLLFRNGDDLELDDDDAELPPREELYRAGAVDDAGDEHGDEPEAKEAT</sequence>
<keyword evidence="6" id="KW-1185">Reference proteome</keyword>
<dbReference type="OMA" id="WMNSKNE"/>
<organism evidence="5 6">
    <name type="scientific">Micromonas commoda (strain RCC299 / NOUM17 / CCMP2709)</name>
    <name type="common">Picoplanktonic green alga</name>
    <dbReference type="NCBI Taxonomy" id="296587"/>
    <lineage>
        <taxon>Eukaryota</taxon>
        <taxon>Viridiplantae</taxon>
        <taxon>Chlorophyta</taxon>
        <taxon>Mamiellophyceae</taxon>
        <taxon>Mamiellales</taxon>
        <taxon>Mamiellaceae</taxon>
        <taxon>Micromonas</taxon>
    </lineage>
</organism>
<dbReference type="FunCoup" id="C1FHD6">
    <property type="interactions" value="173"/>
</dbReference>
<keyword evidence="2" id="KW-0175">Coiled coil</keyword>
<evidence type="ECO:0000256" key="4">
    <source>
        <dbReference type="SAM" id="MobiDB-lite"/>
    </source>
</evidence>
<evidence type="ECO:0000313" key="6">
    <source>
        <dbReference type="Proteomes" id="UP000002009"/>
    </source>
</evidence>
<dbReference type="GO" id="GO:0032418">
    <property type="term" value="P:lysosome localization"/>
    <property type="evidence" value="ECO:0007669"/>
    <property type="project" value="TreeGrafter"/>
</dbReference>
<dbReference type="GO" id="GO:0007040">
    <property type="term" value="P:lysosome organization"/>
    <property type="evidence" value="ECO:0007669"/>
    <property type="project" value="TreeGrafter"/>
</dbReference>
<dbReference type="InParanoid" id="C1FHD6"/>
<accession>C1FHD6</accession>
<evidence type="ECO:0000256" key="3">
    <source>
        <dbReference type="ARBA" id="ARBA00033330"/>
    </source>
</evidence>
<dbReference type="PANTHER" id="PTHR31305">
    <property type="entry name" value="SNARE-ASSOCIATED PROTEIN SNAPIN"/>
    <property type="match status" value="1"/>
</dbReference>
<gene>
    <name evidence="5" type="ORF">MICPUN_102775</name>
</gene>
<dbReference type="GO" id="GO:0000149">
    <property type="term" value="F:SNARE binding"/>
    <property type="evidence" value="ECO:0007669"/>
    <property type="project" value="TreeGrafter"/>
</dbReference>